<feature type="transmembrane region" description="Helical" evidence="2">
    <location>
        <begin position="51"/>
        <end position="68"/>
    </location>
</feature>
<name>A0A6J7HWT4_9ZZZZ</name>
<organism evidence="3">
    <name type="scientific">freshwater metagenome</name>
    <dbReference type="NCBI Taxonomy" id="449393"/>
    <lineage>
        <taxon>unclassified sequences</taxon>
        <taxon>metagenomes</taxon>
        <taxon>ecological metagenomes</taxon>
    </lineage>
</organism>
<keyword evidence="2" id="KW-0812">Transmembrane</keyword>
<gene>
    <name evidence="3" type="ORF">UFOPK3564_01867</name>
</gene>
<evidence type="ECO:0000313" key="3">
    <source>
        <dbReference type="EMBL" id="CAB4921685.1"/>
    </source>
</evidence>
<sequence length="129" mass="13804">MDRAFHLPPRGAAAPPGDPHYDRRVPRAHPTWLIAPLSLLLGFGVADVTGVRPLGGIVLFLAALWCGLEWRRTRGLGVALGLVVVYLLAFALSHPLGRAIESWPAVLLVSLVVGAVVWAATTRHPRAAL</sequence>
<feature type="transmembrane region" description="Helical" evidence="2">
    <location>
        <begin position="75"/>
        <end position="96"/>
    </location>
</feature>
<keyword evidence="2" id="KW-0472">Membrane</keyword>
<keyword evidence="2" id="KW-1133">Transmembrane helix</keyword>
<proteinExistence type="predicted"/>
<dbReference type="EMBL" id="CAFBMK010000109">
    <property type="protein sequence ID" value="CAB4921685.1"/>
    <property type="molecule type" value="Genomic_DNA"/>
</dbReference>
<reference evidence="3" key="1">
    <citation type="submission" date="2020-05" db="EMBL/GenBank/DDBJ databases">
        <authorList>
            <person name="Chiriac C."/>
            <person name="Salcher M."/>
            <person name="Ghai R."/>
            <person name="Kavagutti S V."/>
        </authorList>
    </citation>
    <scope>NUCLEOTIDE SEQUENCE</scope>
</reference>
<accession>A0A6J7HWT4</accession>
<feature type="region of interest" description="Disordered" evidence="1">
    <location>
        <begin position="1"/>
        <end position="20"/>
    </location>
</feature>
<evidence type="ECO:0000256" key="1">
    <source>
        <dbReference type="SAM" id="MobiDB-lite"/>
    </source>
</evidence>
<protein>
    <submittedName>
        <fullName evidence="3">Unannotated protein</fullName>
    </submittedName>
</protein>
<evidence type="ECO:0000256" key="2">
    <source>
        <dbReference type="SAM" id="Phobius"/>
    </source>
</evidence>
<dbReference type="AlphaFoldDB" id="A0A6J7HWT4"/>
<feature type="transmembrane region" description="Helical" evidence="2">
    <location>
        <begin position="102"/>
        <end position="121"/>
    </location>
</feature>